<evidence type="ECO:0000313" key="2">
    <source>
        <dbReference type="EMBL" id="KAF2604198.1"/>
    </source>
</evidence>
<organism evidence="2">
    <name type="scientific">Brassica cretica</name>
    <name type="common">Mustard</name>
    <dbReference type="NCBI Taxonomy" id="69181"/>
    <lineage>
        <taxon>Eukaryota</taxon>
        <taxon>Viridiplantae</taxon>
        <taxon>Streptophyta</taxon>
        <taxon>Embryophyta</taxon>
        <taxon>Tracheophyta</taxon>
        <taxon>Spermatophyta</taxon>
        <taxon>Magnoliopsida</taxon>
        <taxon>eudicotyledons</taxon>
        <taxon>Gunneridae</taxon>
        <taxon>Pentapetalae</taxon>
        <taxon>rosids</taxon>
        <taxon>malvids</taxon>
        <taxon>Brassicales</taxon>
        <taxon>Brassicaceae</taxon>
        <taxon>Brassiceae</taxon>
        <taxon>Brassica</taxon>
    </lineage>
</organism>
<dbReference type="GO" id="GO:0001228">
    <property type="term" value="F:DNA-binding transcription activator activity, RNA polymerase II-specific"/>
    <property type="evidence" value="ECO:0007669"/>
    <property type="project" value="InterPro"/>
</dbReference>
<dbReference type="GO" id="GO:0046982">
    <property type="term" value="F:protein heterodimerization activity"/>
    <property type="evidence" value="ECO:0007669"/>
    <property type="project" value="InterPro"/>
</dbReference>
<reference evidence="2" key="1">
    <citation type="submission" date="2019-12" db="EMBL/GenBank/DDBJ databases">
        <title>Genome sequencing and annotation of Brassica cretica.</title>
        <authorList>
            <person name="Studholme D.J."/>
            <person name="Sarris P.F."/>
        </authorList>
    </citation>
    <scope>NUCLEOTIDE SEQUENCE</scope>
    <source>
        <strain evidence="2">PFS-102/07</strain>
        <tissue evidence="2">Leaf</tissue>
    </source>
</reference>
<feature type="region of interest" description="Disordered" evidence="1">
    <location>
        <begin position="152"/>
        <end position="187"/>
    </location>
</feature>
<evidence type="ECO:0008006" key="3">
    <source>
        <dbReference type="Google" id="ProtNLM"/>
    </source>
</evidence>
<dbReference type="Gene3D" id="1.10.20.10">
    <property type="entry name" value="Histone, subunit A"/>
    <property type="match status" value="1"/>
</dbReference>
<dbReference type="SUPFAM" id="SSF51230">
    <property type="entry name" value="Single hybrid motif"/>
    <property type="match status" value="1"/>
</dbReference>
<proteinExistence type="predicted"/>
<dbReference type="InterPro" id="IPR027113">
    <property type="entry name" value="Transc_fact_NFYB/HAP3"/>
</dbReference>
<dbReference type="EMBL" id="QGKY02000094">
    <property type="protein sequence ID" value="KAF2604198.1"/>
    <property type="molecule type" value="Genomic_DNA"/>
</dbReference>
<feature type="compositionally biased region" description="Polar residues" evidence="1">
    <location>
        <begin position="168"/>
        <end position="187"/>
    </location>
</feature>
<dbReference type="InterPro" id="IPR033753">
    <property type="entry name" value="GCV_H/Fam206"/>
</dbReference>
<sequence>MFPRTVPSEISEEMPRNSPRKCFFGMSLESLILVVESVKATSGINSPVFGKVVEVNEVLFETPGLAKGKLEKLMVADNDSGESVASGVHTSSGMFLSKRQVRASVLASDKCQREKRKTINGDDLLWAMATLGFEEYIEPLKLYLTRYREGDSKGSARGGDANAKRDGQSSQNGQFSQLAHQGSYPQGPYGNSQVTFPLLLFRSAYDGSNAGH</sequence>
<dbReference type="SUPFAM" id="SSF47113">
    <property type="entry name" value="Histone-fold"/>
    <property type="match status" value="1"/>
</dbReference>
<accession>A0A8S9LFH4</accession>
<dbReference type="AlphaFoldDB" id="A0A8S9LFH4"/>
<dbReference type="Pfam" id="PF01597">
    <property type="entry name" value="GCV_H"/>
    <property type="match status" value="1"/>
</dbReference>
<comment type="caution">
    <text evidence="2">The sequence shown here is derived from an EMBL/GenBank/DDBJ whole genome shotgun (WGS) entry which is preliminary data.</text>
</comment>
<dbReference type="GO" id="GO:0016602">
    <property type="term" value="C:CCAAT-binding factor complex"/>
    <property type="evidence" value="ECO:0007669"/>
    <property type="project" value="InterPro"/>
</dbReference>
<dbReference type="PANTHER" id="PTHR11064">
    <property type="entry name" value="CCAAT-BINDING TRANSCRIPTION FACTOR-RELATED"/>
    <property type="match status" value="1"/>
</dbReference>
<dbReference type="PRINTS" id="PR00615">
    <property type="entry name" value="CCAATSUBUNTA"/>
</dbReference>
<name>A0A8S9LFH4_BRACR</name>
<dbReference type="InterPro" id="IPR011053">
    <property type="entry name" value="Single_hybrid_motif"/>
</dbReference>
<gene>
    <name evidence="2" type="ORF">F2Q70_00028494</name>
</gene>
<dbReference type="PANTHER" id="PTHR11064:SF125">
    <property type="entry name" value="TRANSCRIPTION FACTOR CBF_NF-Y_ARCHAEAL HISTONE DOMAIN-CONTAINING PROTEIN"/>
    <property type="match status" value="1"/>
</dbReference>
<dbReference type="GO" id="GO:0000978">
    <property type="term" value="F:RNA polymerase II cis-regulatory region sequence-specific DNA binding"/>
    <property type="evidence" value="ECO:0007669"/>
    <property type="project" value="TreeGrafter"/>
</dbReference>
<protein>
    <recommendedName>
        <fullName evidence="3">Transcription factor CBF/NF-Y/archaeal histone domain-containing protein</fullName>
    </recommendedName>
</protein>
<dbReference type="InterPro" id="IPR009072">
    <property type="entry name" value="Histone-fold"/>
</dbReference>
<evidence type="ECO:0000256" key="1">
    <source>
        <dbReference type="SAM" id="MobiDB-lite"/>
    </source>
</evidence>